<proteinExistence type="predicted"/>
<sequence length="672" mass="75829">MLSTQEQKSINKVRKATKKLVDDAYDKAKPVLIEAPPNSGKTTSAIEAAVSSDKPVTYLAGRTDLYEEAKQLCDDLDLRYEVIPSPHRHCPTFRGENAGDEGSVAQLYNKGYSGRKVHSLPSSVADTPCNDGQGRCEYIQRLRKIDRELSEIDLLVGHHKHSQRPSYVKGRVVILDEFNPDPFLERYPSPETKRSPNHPGDIVRHFLERIAEEDEDFPAELNDLTDLIVKRHDSEVRQEALDWFKENGASQRAARDFDFLDVTTYRHDAANLIAPFLTLSILCMEKLSPGIERAPPTDNQELYDEWIETGVRRNWKCIRDRNTGEMYVLKPPLLEGAAQVIGLDALPSLELWNLVFGADEEFQHETIIPREDLATYLDSALNMTLVQIGDGMHHYAGGRISNRDEQRFRTVQALEQGRFTLISTKKALKEYERRGLIEKYVKNGHSETDLSPVAKNYATVRSSNEFEKERLGVVSGTPYPGDDIVELWSGLCGQPTSSEGSGIEKSFEGIGEEVFRYFTHHQVIQAVLRFGRHKSVINDGGSTIYVNTKAVPAWFSPTTEIEIQTDKKQTAIVETLIHASHTDSRKPLSQQTVNTLVELLKSRDDIGEISEEHVRETLRRLHDRNLITVRENAGRGGADLFQWDGDEFVSKIGGEVVLAKDDYSWILSSDAV</sequence>
<protein>
    <submittedName>
        <fullName evidence="1">Uncharacterized protein</fullName>
    </submittedName>
</protein>
<dbReference type="GeneID" id="63188076"/>
<dbReference type="Proteomes" id="UP000663203">
    <property type="component" value="Chromosome"/>
</dbReference>
<dbReference type="RefSeq" id="WP_207287785.1">
    <property type="nucleotide sequence ID" value="NZ_CP071462.1"/>
</dbReference>
<dbReference type="SUPFAM" id="SSF52540">
    <property type="entry name" value="P-loop containing nucleoside triphosphate hydrolases"/>
    <property type="match status" value="1"/>
</dbReference>
<name>A0A8A2VIY5_9EURY</name>
<keyword evidence="2" id="KW-1185">Reference proteome</keyword>
<reference evidence="1 2" key="1">
    <citation type="submission" date="2021-03" db="EMBL/GenBank/DDBJ databases">
        <title>Haloterrigena longa sp. nov. and Haloterrigena limicola sp. nov., extremely halophilic archaea isolated from a salt lake.</title>
        <authorList>
            <person name="Henglin C."/>
        </authorList>
    </citation>
    <scope>NUCLEOTIDE SEQUENCE [LARGE SCALE GENOMIC DNA]</scope>
    <source>
        <strain evidence="1 2">KZCA68</strain>
    </source>
</reference>
<organism evidence="1 2">
    <name type="scientific">Haloterrigena alkaliphila</name>
    <dbReference type="NCBI Taxonomy" id="2816475"/>
    <lineage>
        <taxon>Archaea</taxon>
        <taxon>Methanobacteriati</taxon>
        <taxon>Methanobacteriota</taxon>
        <taxon>Stenosarchaea group</taxon>
        <taxon>Halobacteria</taxon>
        <taxon>Halobacteriales</taxon>
        <taxon>Natrialbaceae</taxon>
        <taxon>Haloterrigena</taxon>
    </lineage>
</organism>
<dbReference type="InterPro" id="IPR027417">
    <property type="entry name" value="P-loop_NTPase"/>
</dbReference>
<accession>A0A8A2VIY5</accession>
<gene>
    <name evidence="1" type="ORF">J0X25_12185</name>
</gene>
<dbReference type="KEGG" id="hakz:J0X25_12185"/>
<dbReference type="AlphaFoldDB" id="A0A8A2VIY5"/>
<dbReference type="EMBL" id="CP071462">
    <property type="protein sequence ID" value="QSW98168.1"/>
    <property type="molecule type" value="Genomic_DNA"/>
</dbReference>
<evidence type="ECO:0000313" key="2">
    <source>
        <dbReference type="Proteomes" id="UP000663203"/>
    </source>
</evidence>
<evidence type="ECO:0000313" key="1">
    <source>
        <dbReference type="EMBL" id="QSW98168.1"/>
    </source>
</evidence>